<dbReference type="EMBL" id="CP070608">
    <property type="protein sequence ID" value="QSE96711.1"/>
    <property type="molecule type" value="Genomic_DNA"/>
</dbReference>
<dbReference type="Proteomes" id="UP000662783">
    <property type="component" value="Chromosome"/>
</dbReference>
<dbReference type="AlphaFoldDB" id="A0A974ZZZ6"/>
<keyword evidence="4" id="KW-1185">Reference proteome</keyword>
<feature type="compositionally biased region" description="Polar residues" evidence="1">
    <location>
        <begin position="161"/>
        <end position="170"/>
    </location>
</feature>
<evidence type="ECO:0000313" key="3">
    <source>
        <dbReference type="EMBL" id="QSE96711.1"/>
    </source>
</evidence>
<protein>
    <recommendedName>
        <fullName evidence="5">Energy transducer TonB</fullName>
    </recommendedName>
</protein>
<evidence type="ECO:0008006" key="5">
    <source>
        <dbReference type="Google" id="ProtNLM"/>
    </source>
</evidence>
<keyword evidence="2" id="KW-0472">Membrane</keyword>
<organism evidence="3 4">
    <name type="scientific">Fulvivirga lutea</name>
    <dbReference type="NCBI Taxonomy" id="2810512"/>
    <lineage>
        <taxon>Bacteria</taxon>
        <taxon>Pseudomonadati</taxon>
        <taxon>Bacteroidota</taxon>
        <taxon>Cytophagia</taxon>
        <taxon>Cytophagales</taxon>
        <taxon>Fulvivirgaceae</taxon>
        <taxon>Fulvivirga</taxon>
    </lineage>
</organism>
<evidence type="ECO:0000313" key="4">
    <source>
        <dbReference type="Proteomes" id="UP000662783"/>
    </source>
</evidence>
<keyword evidence="2" id="KW-0812">Transmembrane</keyword>
<evidence type="ECO:0000256" key="2">
    <source>
        <dbReference type="SAM" id="Phobius"/>
    </source>
</evidence>
<proteinExistence type="predicted"/>
<dbReference type="RefSeq" id="WP_205721225.1">
    <property type="nucleotide sequence ID" value="NZ_CP070608.1"/>
</dbReference>
<reference evidence="3" key="1">
    <citation type="submission" date="2021-02" db="EMBL/GenBank/DDBJ databases">
        <title>Fulvivirga sp. S481 isolated from sea water.</title>
        <authorList>
            <person name="Bae S.S."/>
            <person name="Baek K."/>
        </authorList>
    </citation>
    <scope>NUCLEOTIDE SEQUENCE</scope>
    <source>
        <strain evidence="3">S481</strain>
    </source>
</reference>
<keyword evidence="2" id="KW-1133">Transmembrane helix</keyword>
<sequence>MTESEEKKNKRNAALISALIHSVLLLAFLFMIAWREPDPPLPEYGIELNFGLDNVGSGEIQPETAANDSESEEEAAPENLPEQEVVSEEAVEAESEESAEPIVEDATDNVQESPDVVQKVIEDKPVKPVVKEEVVKEKEVEKKPEVKKEVVKPEEGASGKTGESTSQQKANHGDDANKVGDKGDEKGTLDSRALYGNAGGGGGSALDMTGWIWDFKPKPNDTSNENGRIVFEIKIDDQGEILSVRTIERSVSPTVEKIYRSEVEKLTFSKTSDNSLVAPVSTGRITFVIKSK</sequence>
<feature type="compositionally biased region" description="Acidic residues" evidence="1">
    <location>
        <begin position="85"/>
        <end position="107"/>
    </location>
</feature>
<feature type="transmembrane region" description="Helical" evidence="2">
    <location>
        <begin position="12"/>
        <end position="34"/>
    </location>
</feature>
<accession>A0A974ZZZ6</accession>
<dbReference type="KEGG" id="fuv:JR347_14060"/>
<feature type="region of interest" description="Disordered" evidence="1">
    <location>
        <begin position="55"/>
        <end position="119"/>
    </location>
</feature>
<feature type="region of interest" description="Disordered" evidence="1">
    <location>
        <begin position="134"/>
        <end position="185"/>
    </location>
</feature>
<evidence type="ECO:0000256" key="1">
    <source>
        <dbReference type="SAM" id="MobiDB-lite"/>
    </source>
</evidence>
<feature type="compositionally biased region" description="Basic and acidic residues" evidence="1">
    <location>
        <begin position="171"/>
        <end position="185"/>
    </location>
</feature>
<gene>
    <name evidence="3" type="ORF">JR347_14060</name>
</gene>
<name>A0A974ZZZ6_9BACT</name>
<feature type="compositionally biased region" description="Basic and acidic residues" evidence="1">
    <location>
        <begin position="134"/>
        <end position="157"/>
    </location>
</feature>